<comment type="similarity">
    <text evidence="4">Belongs to the AdoMet synthase family.</text>
</comment>
<dbReference type="InterPro" id="IPR022629">
    <property type="entry name" value="S-AdoMet_synt_central"/>
</dbReference>
<dbReference type="InterPro" id="IPR022628">
    <property type="entry name" value="S-AdoMet_synt_N"/>
</dbReference>
<accession>A0ABY0FME3</accession>
<proteinExistence type="inferred from homology"/>
<evidence type="ECO:0000256" key="2">
    <source>
        <dbReference type="ARBA" id="ARBA00001958"/>
    </source>
</evidence>
<evidence type="ECO:0000256" key="13">
    <source>
        <dbReference type="RuleBase" id="RU000542"/>
    </source>
</evidence>
<keyword evidence="12 13" id="KW-0630">Potassium</keyword>
<comment type="subunit">
    <text evidence="13">Homotetramer.</text>
</comment>
<evidence type="ECO:0000256" key="7">
    <source>
        <dbReference type="ARBA" id="ARBA00022679"/>
    </source>
</evidence>
<feature type="domain" description="S-adenosylmethionine synthetase C-terminal" evidence="16">
    <location>
        <begin position="193"/>
        <end position="319"/>
    </location>
</feature>
<evidence type="ECO:0000313" key="18">
    <source>
        <dbReference type="Proteomes" id="UP001191019"/>
    </source>
</evidence>
<comment type="caution">
    <text evidence="17">The sequence shown here is derived from an EMBL/GenBank/DDBJ whole genome shotgun (WGS) entry which is preliminary data.</text>
</comment>
<evidence type="ECO:0000259" key="15">
    <source>
        <dbReference type="Pfam" id="PF02772"/>
    </source>
</evidence>
<dbReference type="Pfam" id="PF02772">
    <property type="entry name" value="S-AdoMet_synt_M"/>
    <property type="match status" value="1"/>
</dbReference>
<dbReference type="PROSITE" id="PS00377">
    <property type="entry name" value="ADOMET_SYNTHASE_2"/>
    <property type="match status" value="1"/>
</dbReference>
<evidence type="ECO:0000256" key="10">
    <source>
        <dbReference type="ARBA" id="ARBA00022840"/>
    </source>
</evidence>
<name>A0ABY0FME3_9BACT</name>
<dbReference type="Pfam" id="PF02773">
    <property type="entry name" value="S-AdoMet_synt_C"/>
    <property type="match status" value="1"/>
</dbReference>
<dbReference type="Gene3D" id="3.30.300.10">
    <property type="match status" value="3"/>
</dbReference>
<evidence type="ECO:0000256" key="3">
    <source>
        <dbReference type="ARBA" id="ARBA00005224"/>
    </source>
</evidence>
<gene>
    <name evidence="17" type="primary">metK</name>
    <name evidence="17" type="ORF">G3RUM_00019</name>
</gene>
<dbReference type="InterPro" id="IPR022631">
    <property type="entry name" value="ADOMET_SYNTHASE_CS"/>
</dbReference>
<keyword evidence="8 13" id="KW-0479">Metal-binding</keyword>
<keyword evidence="7 17" id="KW-0808">Transferase</keyword>
<keyword evidence="11 13" id="KW-0460">Magnesium</keyword>
<dbReference type="PANTHER" id="PTHR11964">
    <property type="entry name" value="S-ADENOSYLMETHIONINE SYNTHETASE"/>
    <property type="match status" value="1"/>
</dbReference>
<reference evidence="17 18" key="2">
    <citation type="journal article" date="2020" name="Cell Rep.">
        <title>Acquisition and Adaptation of Ultra-small Parasitic Reduced Genome Bacteria to Mammalian Hosts.</title>
        <authorList>
            <person name="McLean J.S."/>
            <person name="Bor B."/>
            <person name="Kerns K.A."/>
            <person name="Liu Q."/>
            <person name="To T.T."/>
            <person name="Solden L."/>
            <person name="Hendrickson E.L."/>
            <person name="Wrighton K."/>
            <person name="Shi W."/>
            <person name="He X."/>
        </authorList>
    </citation>
    <scope>NUCLEOTIDE SEQUENCE [LARGE SCALE GENOMIC DNA]</scope>
    <source>
        <strain evidence="17 18">TM7_G3_2_Rum_HOT_351B</strain>
    </source>
</reference>
<keyword evidence="9" id="KW-0547">Nucleotide-binding</keyword>
<evidence type="ECO:0000259" key="16">
    <source>
        <dbReference type="Pfam" id="PF02773"/>
    </source>
</evidence>
<keyword evidence="18" id="KW-1185">Reference proteome</keyword>
<dbReference type="Proteomes" id="UP001191019">
    <property type="component" value="Unassembled WGS sequence"/>
</dbReference>
<evidence type="ECO:0000256" key="12">
    <source>
        <dbReference type="ARBA" id="ARBA00022958"/>
    </source>
</evidence>
<dbReference type="SUPFAM" id="SSF55973">
    <property type="entry name" value="S-adenosylmethionine synthetase"/>
    <property type="match status" value="3"/>
</dbReference>
<dbReference type="RefSeq" id="WP_129734200.1">
    <property type="nucleotide sequence ID" value="NZ_PRLM01000001.1"/>
</dbReference>
<comment type="cofactor">
    <cofactor evidence="2">
        <name>K(+)</name>
        <dbReference type="ChEBI" id="CHEBI:29103"/>
    </cofactor>
</comment>
<evidence type="ECO:0000256" key="1">
    <source>
        <dbReference type="ARBA" id="ARBA00001946"/>
    </source>
</evidence>
<dbReference type="GO" id="GO:0004478">
    <property type="term" value="F:methionine adenosyltransferase activity"/>
    <property type="evidence" value="ECO:0007669"/>
    <property type="project" value="UniProtKB-EC"/>
</dbReference>
<protein>
    <recommendedName>
        <fullName evidence="5">methionine adenosyltransferase</fullName>
        <ecNumber evidence="5">2.5.1.6</ecNumber>
    </recommendedName>
</protein>
<feature type="domain" description="S-adenosylmethionine synthetase N-terminal" evidence="14">
    <location>
        <begin position="3"/>
        <end position="77"/>
    </location>
</feature>
<sequence length="319" mass="34821">MFYRTAESVSPKHPDKLCDQISDAILDAYLAADPDARVAAEACGGHGVVFVTGEITSTVDVDIPSVVKRIAGDVEVHTKIVKQSPEIAQGVDTGGAGDQGIMIGYACDETPEMLPLEVILARRLNQYIYEKYPYDGKTQVTIAPDGTIDSIVASFQNVPKGELEKLVREFVEKEGLEGKLELHINPAGDWQQGGFDADTGLTGRKLIVDNYGPRVAIGGGCYSGKDPSKVDRSAAYMARRIAVDYLRKRKAHEVLVRLAYAIGYAEPLEKTVIVDGEAEEIEGYDLTPNGIIKFLDLKRPIYEGTACYGHYGEGFDWDK</sequence>
<dbReference type="Pfam" id="PF00438">
    <property type="entry name" value="S-AdoMet_synt_N"/>
    <property type="match status" value="1"/>
</dbReference>
<dbReference type="EC" id="2.5.1.6" evidence="5"/>
<dbReference type="EMBL" id="PRLM01000001">
    <property type="protein sequence ID" value="RYC75088.1"/>
    <property type="molecule type" value="Genomic_DNA"/>
</dbReference>
<comment type="subcellular location">
    <subcellularLocation>
        <location evidence="13">Cytoplasm</location>
    </subcellularLocation>
</comment>
<evidence type="ECO:0000256" key="9">
    <source>
        <dbReference type="ARBA" id="ARBA00022741"/>
    </source>
</evidence>
<evidence type="ECO:0000256" key="6">
    <source>
        <dbReference type="ARBA" id="ARBA00022563"/>
    </source>
</evidence>
<evidence type="ECO:0000256" key="11">
    <source>
        <dbReference type="ARBA" id="ARBA00022842"/>
    </source>
</evidence>
<feature type="domain" description="S-adenosylmethionine synthetase central" evidence="15">
    <location>
        <begin position="95"/>
        <end position="189"/>
    </location>
</feature>
<reference evidence="17 18" key="1">
    <citation type="journal article" date="2018" name="bioRxiv">
        <title>Evidence of independent acquisition and adaption of ultra-small bacteria to human hosts across the highly diverse yet reduced genomes of the phylum Saccharibacteria.</title>
        <authorList>
            <person name="McLean J.S."/>
            <person name="Bor B."/>
            <person name="To T.T."/>
            <person name="Liu Q."/>
            <person name="Kearns K.A."/>
            <person name="Solden L.M."/>
            <person name="Wrighton K.C."/>
            <person name="He X."/>
            <person name="Shi W."/>
        </authorList>
    </citation>
    <scope>NUCLEOTIDE SEQUENCE [LARGE SCALE GENOMIC DNA]</scope>
    <source>
        <strain evidence="17 18">TM7_G3_2_Rum_HOT_351B</strain>
    </source>
</reference>
<organism evidence="17 18">
    <name type="scientific">Candidatus Nanosyncoccus alces</name>
    <dbReference type="NCBI Taxonomy" id="2171997"/>
    <lineage>
        <taxon>Bacteria</taxon>
        <taxon>Candidatus Saccharimonadota</taxon>
        <taxon>Candidatus Nanosyncoccalia</taxon>
        <taxon>Candidatus Nanosyncoccales</taxon>
        <taxon>Candidatus Nanosyncoccaceae</taxon>
        <taxon>Candidatus Nanosyncoccus</taxon>
    </lineage>
</organism>
<evidence type="ECO:0000259" key="14">
    <source>
        <dbReference type="Pfam" id="PF00438"/>
    </source>
</evidence>
<dbReference type="InterPro" id="IPR022630">
    <property type="entry name" value="S-AdoMet_synt_C"/>
</dbReference>
<evidence type="ECO:0000313" key="17">
    <source>
        <dbReference type="EMBL" id="RYC75088.1"/>
    </source>
</evidence>
<comment type="pathway">
    <text evidence="3">Amino-acid biosynthesis; S-adenosyl-L-methionine biosynthesis; S-adenosyl-L-methionine from L-methionine: step 1/1.</text>
</comment>
<dbReference type="InterPro" id="IPR002133">
    <property type="entry name" value="S-AdoMet_synthetase"/>
</dbReference>
<evidence type="ECO:0000256" key="4">
    <source>
        <dbReference type="ARBA" id="ARBA00009685"/>
    </source>
</evidence>
<evidence type="ECO:0000256" key="5">
    <source>
        <dbReference type="ARBA" id="ARBA00012828"/>
    </source>
</evidence>
<dbReference type="InterPro" id="IPR022636">
    <property type="entry name" value="S-AdoMet_synthetase_sfam"/>
</dbReference>
<dbReference type="PROSITE" id="PS00376">
    <property type="entry name" value="ADOMET_SYNTHASE_1"/>
    <property type="match status" value="1"/>
</dbReference>
<evidence type="ECO:0000256" key="8">
    <source>
        <dbReference type="ARBA" id="ARBA00022723"/>
    </source>
</evidence>
<keyword evidence="6" id="KW-0554">One-carbon metabolism</keyword>
<comment type="cofactor">
    <cofactor evidence="1">
        <name>Mg(2+)</name>
        <dbReference type="ChEBI" id="CHEBI:18420"/>
    </cofactor>
</comment>
<keyword evidence="10" id="KW-0067">ATP-binding</keyword>